<sequence length="127" mass="13664">MQHLAVARGPDTPLAGHAVEPQGSQQAPSTVRRRLPARQTPGGPPPRAAGPIKQPGKAWAAELGIRSRCHLGHAPCISLFKGTGVEWEQAAERALRSVRRGLSPLSMPMRAHAQRTARSFPIEFSAR</sequence>
<proteinExistence type="predicted"/>
<accession>A0AAV7PTV5</accession>
<dbReference type="EMBL" id="JANPWB010000011">
    <property type="protein sequence ID" value="KAJ1129005.1"/>
    <property type="molecule type" value="Genomic_DNA"/>
</dbReference>
<keyword evidence="3" id="KW-1185">Reference proteome</keyword>
<reference evidence="2" key="1">
    <citation type="journal article" date="2022" name="bioRxiv">
        <title>Sequencing and chromosome-scale assembly of the giantPleurodeles waltlgenome.</title>
        <authorList>
            <person name="Brown T."/>
            <person name="Elewa A."/>
            <person name="Iarovenko S."/>
            <person name="Subramanian E."/>
            <person name="Araus A.J."/>
            <person name="Petzold A."/>
            <person name="Susuki M."/>
            <person name="Suzuki K.-i.T."/>
            <person name="Hayashi T."/>
            <person name="Toyoda A."/>
            <person name="Oliveira C."/>
            <person name="Osipova E."/>
            <person name="Leigh N.D."/>
            <person name="Simon A."/>
            <person name="Yun M.H."/>
        </authorList>
    </citation>
    <scope>NUCLEOTIDE SEQUENCE</scope>
    <source>
        <strain evidence="2">20211129_DDA</strain>
        <tissue evidence="2">Liver</tissue>
    </source>
</reference>
<name>A0AAV7PTV5_PLEWA</name>
<dbReference type="AlphaFoldDB" id="A0AAV7PTV5"/>
<evidence type="ECO:0000313" key="2">
    <source>
        <dbReference type="EMBL" id="KAJ1129005.1"/>
    </source>
</evidence>
<feature type="region of interest" description="Disordered" evidence="1">
    <location>
        <begin position="1"/>
        <end position="54"/>
    </location>
</feature>
<evidence type="ECO:0000313" key="3">
    <source>
        <dbReference type="Proteomes" id="UP001066276"/>
    </source>
</evidence>
<dbReference type="Proteomes" id="UP001066276">
    <property type="component" value="Chromosome 7"/>
</dbReference>
<organism evidence="2 3">
    <name type="scientific">Pleurodeles waltl</name>
    <name type="common">Iberian ribbed newt</name>
    <dbReference type="NCBI Taxonomy" id="8319"/>
    <lineage>
        <taxon>Eukaryota</taxon>
        <taxon>Metazoa</taxon>
        <taxon>Chordata</taxon>
        <taxon>Craniata</taxon>
        <taxon>Vertebrata</taxon>
        <taxon>Euteleostomi</taxon>
        <taxon>Amphibia</taxon>
        <taxon>Batrachia</taxon>
        <taxon>Caudata</taxon>
        <taxon>Salamandroidea</taxon>
        <taxon>Salamandridae</taxon>
        <taxon>Pleurodelinae</taxon>
        <taxon>Pleurodeles</taxon>
    </lineage>
</organism>
<comment type="caution">
    <text evidence="2">The sequence shown here is derived from an EMBL/GenBank/DDBJ whole genome shotgun (WGS) entry which is preliminary data.</text>
</comment>
<evidence type="ECO:0000256" key="1">
    <source>
        <dbReference type="SAM" id="MobiDB-lite"/>
    </source>
</evidence>
<gene>
    <name evidence="2" type="ORF">NDU88_007376</name>
</gene>
<protein>
    <submittedName>
        <fullName evidence="2">Uncharacterized protein</fullName>
    </submittedName>
</protein>